<comment type="subcellular location">
    <subcellularLocation>
        <location evidence="8">Cytoplasm</location>
    </subcellularLocation>
</comment>
<dbReference type="SUPFAM" id="SSF102114">
    <property type="entry name" value="Radical SAM enzymes"/>
    <property type="match status" value="1"/>
</dbReference>
<dbReference type="NCBIfam" id="TIGR00089">
    <property type="entry name" value="MiaB/RimO family radical SAM methylthiotransferase"/>
    <property type="match status" value="1"/>
</dbReference>
<evidence type="ECO:0000313" key="12">
    <source>
        <dbReference type="EMBL" id="VBB42162.1"/>
    </source>
</evidence>
<dbReference type="HAMAP" id="MF_01865">
    <property type="entry name" value="MTTase_RimO"/>
    <property type="match status" value="1"/>
</dbReference>
<dbReference type="InterPro" id="IPR023404">
    <property type="entry name" value="rSAM_horseshoe"/>
</dbReference>
<dbReference type="PANTHER" id="PTHR43837:SF1">
    <property type="entry name" value="RIBOSOMAL PROTEIN US12 METHYLTHIOTRANSFERASE RIMO"/>
    <property type="match status" value="1"/>
</dbReference>
<dbReference type="Gene3D" id="2.40.50.140">
    <property type="entry name" value="Nucleic acid-binding proteins"/>
    <property type="match status" value="1"/>
</dbReference>
<dbReference type="FunFam" id="3.80.30.20:FF:000001">
    <property type="entry name" value="tRNA-2-methylthio-N(6)-dimethylallyladenosine synthase 2"/>
    <property type="match status" value="1"/>
</dbReference>
<reference evidence="12" key="1">
    <citation type="submission" date="2018-07" db="EMBL/GenBank/DDBJ databases">
        <authorList>
            <consortium name="Genoscope - CEA"/>
            <person name="William W."/>
        </authorList>
    </citation>
    <scope>NUCLEOTIDE SEQUENCE</scope>
    <source>
        <strain evidence="12">IK1</strain>
    </source>
</reference>
<dbReference type="SFLD" id="SFLDG01082">
    <property type="entry name" value="B12-binding_domain_containing"/>
    <property type="match status" value="1"/>
</dbReference>
<protein>
    <recommendedName>
        <fullName evidence="8">Ribosomal protein uS12 methylthiotransferase RimO</fullName>
        <shortName evidence="8">uS12 MTTase</shortName>
        <shortName evidence="8">uS12 methylthiotransferase</shortName>
        <ecNumber evidence="8">2.8.4.4</ecNumber>
    </recommendedName>
    <alternativeName>
        <fullName evidence="8">Ribosomal protein uS12 (aspartate-C(3))-methylthiotransferase</fullName>
    </alternativeName>
    <alternativeName>
        <fullName evidence="8">Ribosome maturation factor RimO</fullName>
    </alternativeName>
</protein>
<dbReference type="GO" id="GO:0005829">
    <property type="term" value="C:cytosol"/>
    <property type="evidence" value="ECO:0007669"/>
    <property type="project" value="TreeGrafter"/>
</dbReference>
<dbReference type="InterPro" id="IPR012340">
    <property type="entry name" value="NA-bd_OB-fold"/>
</dbReference>
<dbReference type="GO" id="GO:0006400">
    <property type="term" value="P:tRNA modification"/>
    <property type="evidence" value="ECO:0007669"/>
    <property type="project" value="InterPro"/>
</dbReference>
<dbReference type="InterPro" id="IPR007197">
    <property type="entry name" value="rSAM"/>
</dbReference>
<name>A0A653A3D7_UNCDX</name>
<keyword evidence="6 8" id="KW-0408">Iron</keyword>
<feature type="binding site" evidence="8">
    <location>
        <position position="22"/>
    </location>
    <ligand>
        <name>[4Fe-4S] cluster</name>
        <dbReference type="ChEBI" id="CHEBI:49883"/>
        <label>1</label>
    </ligand>
</feature>
<feature type="binding site" evidence="8">
    <location>
        <position position="92"/>
    </location>
    <ligand>
        <name>[4Fe-4S] cluster</name>
        <dbReference type="ChEBI" id="CHEBI:49883"/>
        <label>1</label>
    </ligand>
</feature>
<proteinExistence type="inferred from homology"/>
<dbReference type="Pfam" id="PF00919">
    <property type="entry name" value="UPF0004"/>
    <property type="match status" value="1"/>
</dbReference>
<dbReference type="GO" id="GO:0005840">
    <property type="term" value="C:ribosome"/>
    <property type="evidence" value="ECO:0007669"/>
    <property type="project" value="UniProtKB-KW"/>
</dbReference>
<dbReference type="SFLD" id="SFLDG01061">
    <property type="entry name" value="methylthiotransferase"/>
    <property type="match status" value="1"/>
</dbReference>
<keyword evidence="4 8" id="KW-0949">S-adenosyl-L-methionine</keyword>
<evidence type="ECO:0000259" key="10">
    <source>
        <dbReference type="PROSITE" id="PS51449"/>
    </source>
</evidence>
<dbReference type="Pfam" id="PF18693">
    <property type="entry name" value="TRAM_2"/>
    <property type="match status" value="1"/>
</dbReference>
<dbReference type="GO" id="GO:0051539">
    <property type="term" value="F:4 iron, 4 sulfur cluster binding"/>
    <property type="evidence" value="ECO:0007669"/>
    <property type="project" value="UniProtKB-UniRule"/>
</dbReference>
<dbReference type="NCBIfam" id="TIGR01125">
    <property type="entry name" value="30S ribosomal protein S12 methylthiotransferase RimO"/>
    <property type="match status" value="1"/>
</dbReference>
<evidence type="ECO:0000259" key="9">
    <source>
        <dbReference type="PROSITE" id="PS50926"/>
    </source>
</evidence>
<feature type="domain" description="Radical SAM core" evidence="11">
    <location>
        <begin position="153"/>
        <end position="384"/>
    </location>
</feature>
<comment type="similarity">
    <text evidence="8">Belongs to the methylthiotransferase family. RimO subfamily.</text>
</comment>
<evidence type="ECO:0000259" key="11">
    <source>
        <dbReference type="PROSITE" id="PS51918"/>
    </source>
</evidence>
<dbReference type="GO" id="GO:0046872">
    <property type="term" value="F:metal ion binding"/>
    <property type="evidence" value="ECO:0007669"/>
    <property type="project" value="UniProtKB-KW"/>
</dbReference>
<dbReference type="Gene3D" id="3.40.50.12160">
    <property type="entry name" value="Methylthiotransferase, N-terminal domain"/>
    <property type="match status" value="1"/>
</dbReference>
<evidence type="ECO:0000256" key="4">
    <source>
        <dbReference type="ARBA" id="ARBA00022691"/>
    </source>
</evidence>
<sequence>MAIAMKNRPLDDHGVYCISLGCAKNLVDTEHMLGLMQAGGCRLTETLDEAETVVINTCGFIQEAVEEAIGTILEAARAKALGTFRNLIVTGCFVQRYGYKLTREIPEVDAWVGTGEFHRIVDVVSALEAREGPLFLIGPPRYQADHGVPRIRTTPFFSAYLKISEGCSHRCSYCCIPRLRGPLRSRSLDSLVLEAERMVADGVREINLVGQDITAYGRDRLERGGLERLLRRLVKVDGLAWIRLMYCNPEGITDALLELIEGEEKICPYLDIPLQHVSPAVLRAMGRGGAGESPWELIGRIRSVKRGIAIRTTFMVGFPGETEQDFENLLRFVKETSFDHLGVFSFSPESGTRAARIRAGIVRKKIAVERRRKVMQLQCRMAKKAKQGLIGSVFPVLIEGYCPETELLLSGRTSMMAPEVDGQVLITKGTGAEGVILPVTITEAHPYDLVGEIVS</sequence>
<dbReference type="PROSITE" id="PS51918">
    <property type="entry name" value="RADICAL_SAM"/>
    <property type="match status" value="1"/>
</dbReference>
<dbReference type="EC" id="2.8.4.4" evidence="8"/>
<dbReference type="SMART" id="SM00729">
    <property type="entry name" value="Elp3"/>
    <property type="match status" value="1"/>
</dbReference>
<feature type="binding site" evidence="8">
    <location>
        <position position="171"/>
    </location>
    <ligand>
        <name>[4Fe-4S] cluster</name>
        <dbReference type="ChEBI" id="CHEBI:49883"/>
        <label>2</label>
        <note>4Fe-4S-S-AdoMet</note>
    </ligand>
</feature>
<dbReference type="InterPro" id="IPR038135">
    <property type="entry name" value="Methylthiotransferase_N_sf"/>
</dbReference>
<keyword evidence="3 8" id="KW-0808">Transferase</keyword>
<dbReference type="PROSITE" id="PS01278">
    <property type="entry name" value="MTTASE_RADICAL"/>
    <property type="match status" value="1"/>
</dbReference>
<dbReference type="EMBL" id="UPXX01000013">
    <property type="protein sequence ID" value="VBB42162.1"/>
    <property type="molecule type" value="Genomic_DNA"/>
</dbReference>
<dbReference type="GO" id="GO:0103039">
    <property type="term" value="F:protein methylthiotransferase activity"/>
    <property type="evidence" value="ECO:0007669"/>
    <property type="project" value="UniProtKB-EC"/>
</dbReference>
<keyword evidence="7 8" id="KW-0411">Iron-sulfur</keyword>
<evidence type="ECO:0000256" key="1">
    <source>
        <dbReference type="ARBA" id="ARBA00022485"/>
    </source>
</evidence>
<feature type="domain" description="MTTase N-terminal" evidence="10">
    <location>
        <begin position="13"/>
        <end position="129"/>
    </location>
</feature>
<evidence type="ECO:0000256" key="8">
    <source>
        <dbReference type="HAMAP-Rule" id="MF_01865"/>
    </source>
</evidence>
<dbReference type="AlphaFoldDB" id="A0A653A3D7"/>
<dbReference type="PROSITE" id="PS50926">
    <property type="entry name" value="TRAM"/>
    <property type="match status" value="1"/>
</dbReference>
<dbReference type="GO" id="GO:0035599">
    <property type="term" value="F:aspartic acid methylthiotransferase activity"/>
    <property type="evidence" value="ECO:0007669"/>
    <property type="project" value="TreeGrafter"/>
</dbReference>
<accession>A0A653A3D7</accession>
<keyword evidence="2 8" id="KW-0963">Cytoplasm</keyword>
<dbReference type="InterPro" id="IPR005840">
    <property type="entry name" value="Ribosomal_uS12_MeSTrfase_RimO"/>
</dbReference>
<dbReference type="InterPro" id="IPR020612">
    <property type="entry name" value="Methylthiotransferase_CS"/>
</dbReference>
<keyword evidence="5 8" id="KW-0479">Metal-binding</keyword>
<evidence type="ECO:0000256" key="3">
    <source>
        <dbReference type="ARBA" id="ARBA00022679"/>
    </source>
</evidence>
<organism evidence="12">
    <name type="scientific">Uncultured Desulfatiglans sp</name>
    <dbReference type="NCBI Taxonomy" id="1748965"/>
    <lineage>
        <taxon>Bacteria</taxon>
        <taxon>Pseudomonadati</taxon>
        <taxon>Thermodesulfobacteriota</taxon>
        <taxon>Desulfobacteria</taxon>
        <taxon>Desulfatiglandales</taxon>
        <taxon>Desulfatiglandaceae</taxon>
        <taxon>Desulfatiglans</taxon>
        <taxon>environmental samples</taxon>
    </lineage>
</organism>
<dbReference type="InterPro" id="IPR013848">
    <property type="entry name" value="Methylthiotransferase_N"/>
</dbReference>
<dbReference type="InterPro" id="IPR006638">
    <property type="entry name" value="Elp3/MiaA/NifB-like_rSAM"/>
</dbReference>
<dbReference type="InterPro" id="IPR058240">
    <property type="entry name" value="rSAM_sf"/>
</dbReference>
<feature type="domain" description="TRAM" evidence="9">
    <location>
        <begin position="387"/>
        <end position="455"/>
    </location>
</feature>
<feature type="binding site" evidence="8">
    <location>
        <position position="167"/>
    </location>
    <ligand>
        <name>[4Fe-4S] cluster</name>
        <dbReference type="ChEBI" id="CHEBI:49883"/>
        <label>2</label>
        <note>4Fe-4S-S-AdoMet</note>
    </ligand>
</feature>
<dbReference type="PANTHER" id="PTHR43837">
    <property type="entry name" value="RIBOSOMAL PROTEIN S12 METHYLTHIOTRANSFERASE RIMO"/>
    <property type="match status" value="1"/>
</dbReference>
<comment type="function">
    <text evidence="8">Catalyzes the methylthiolation of an aspartic acid residue of ribosomal protein uS12.</text>
</comment>
<dbReference type="PROSITE" id="PS51449">
    <property type="entry name" value="MTTASE_N"/>
    <property type="match status" value="1"/>
</dbReference>
<keyword evidence="12" id="KW-0687">Ribonucleoprotein</keyword>
<evidence type="ECO:0000256" key="6">
    <source>
        <dbReference type="ARBA" id="ARBA00023004"/>
    </source>
</evidence>
<dbReference type="InterPro" id="IPR005839">
    <property type="entry name" value="Methylthiotransferase"/>
</dbReference>
<dbReference type="Pfam" id="PF04055">
    <property type="entry name" value="Radical_SAM"/>
    <property type="match status" value="1"/>
</dbReference>
<comment type="cofactor">
    <cofactor evidence="8">
        <name>[4Fe-4S] cluster</name>
        <dbReference type="ChEBI" id="CHEBI:49883"/>
    </cofactor>
    <text evidence="8">Binds 2 [4Fe-4S] clusters. One cluster is coordinated with 3 cysteines and an exchangeable S-adenosyl-L-methionine.</text>
</comment>
<dbReference type="SFLD" id="SFLDF00274">
    <property type="entry name" value="ribosomal_protein_S12_methylth"/>
    <property type="match status" value="1"/>
</dbReference>
<keyword evidence="1 8" id="KW-0004">4Fe-4S</keyword>
<evidence type="ECO:0000256" key="2">
    <source>
        <dbReference type="ARBA" id="ARBA00022490"/>
    </source>
</evidence>
<keyword evidence="12" id="KW-0689">Ribosomal protein</keyword>
<dbReference type="Gene3D" id="3.80.30.20">
    <property type="entry name" value="tm_1862 like domain"/>
    <property type="match status" value="1"/>
</dbReference>
<comment type="catalytic activity">
    <reaction evidence="8">
        <text>L-aspartate(89)-[ribosomal protein uS12]-hydrogen + (sulfur carrier)-SH + AH2 + 2 S-adenosyl-L-methionine = 3-methylsulfanyl-L-aspartate(89)-[ribosomal protein uS12]-hydrogen + (sulfur carrier)-H + 5'-deoxyadenosine + L-methionine + A + S-adenosyl-L-homocysteine + 2 H(+)</text>
        <dbReference type="Rhea" id="RHEA:37087"/>
        <dbReference type="Rhea" id="RHEA-COMP:10460"/>
        <dbReference type="Rhea" id="RHEA-COMP:10461"/>
        <dbReference type="Rhea" id="RHEA-COMP:14737"/>
        <dbReference type="Rhea" id="RHEA-COMP:14739"/>
        <dbReference type="ChEBI" id="CHEBI:13193"/>
        <dbReference type="ChEBI" id="CHEBI:15378"/>
        <dbReference type="ChEBI" id="CHEBI:17319"/>
        <dbReference type="ChEBI" id="CHEBI:17499"/>
        <dbReference type="ChEBI" id="CHEBI:29917"/>
        <dbReference type="ChEBI" id="CHEBI:29961"/>
        <dbReference type="ChEBI" id="CHEBI:57844"/>
        <dbReference type="ChEBI" id="CHEBI:57856"/>
        <dbReference type="ChEBI" id="CHEBI:59789"/>
        <dbReference type="ChEBI" id="CHEBI:64428"/>
        <dbReference type="ChEBI" id="CHEBI:73599"/>
        <dbReference type="EC" id="2.8.4.4"/>
    </reaction>
</comment>
<evidence type="ECO:0000256" key="5">
    <source>
        <dbReference type="ARBA" id="ARBA00022723"/>
    </source>
</evidence>
<dbReference type="InterPro" id="IPR002792">
    <property type="entry name" value="TRAM_dom"/>
</dbReference>
<evidence type="ECO:0000256" key="7">
    <source>
        <dbReference type="ARBA" id="ARBA00023014"/>
    </source>
</evidence>
<gene>
    <name evidence="8 12" type="primary">rimO</name>
    <name evidence="12" type="ORF">TRIP_B200302</name>
</gene>
<feature type="binding site" evidence="8">
    <location>
        <position position="174"/>
    </location>
    <ligand>
        <name>[4Fe-4S] cluster</name>
        <dbReference type="ChEBI" id="CHEBI:49883"/>
        <label>2</label>
        <note>4Fe-4S-S-AdoMet</note>
    </ligand>
</feature>
<dbReference type="SFLD" id="SFLDS00029">
    <property type="entry name" value="Radical_SAM"/>
    <property type="match status" value="1"/>
</dbReference>
<dbReference type="CDD" id="cd01335">
    <property type="entry name" value="Radical_SAM"/>
    <property type="match status" value="1"/>
</dbReference>
<feature type="binding site" evidence="8">
    <location>
        <position position="58"/>
    </location>
    <ligand>
        <name>[4Fe-4S] cluster</name>
        <dbReference type="ChEBI" id="CHEBI:49883"/>
        <label>1</label>
    </ligand>
</feature>